<accession>A0A818NC75</accession>
<name>A0A818NC75_9BILA</name>
<sequence length="294" mass="34097">MQQYRCLLFIIVFIIDSSEIFGQQYEWSGSYQWSDDECNQKQCWCPHGTLSVISNDTSIGFISNLRGRDCEQVTFSLWSPYPSDLVGLYSVPDENETLLTFGTICHKYGDVQNVSIVQLELISGKEAQDLCSGGYFTTEYDCIDNATSIYAQFIKVGYLLKKYTKKILIREIGELDLAWAHQNQALKTYKSTKGLHDSLDVELLIYDCLSRSFRTRKMWNLALECYTNVARIGFNFFLLNHSATLHRYFDIAQECERRGQSQLAIDLLAKSKVKLDQPRRDNFIRRGFTSLYRW</sequence>
<evidence type="ECO:0000313" key="3">
    <source>
        <dbReference type="EMBL" id="CAF4568602.1"/>
    </source>
</evidence>
<evidence type="ECO:0000313" key="2">
    <source>
        <dbReference type="EMBL" id="CAF3601763.1"/>
    </source>
</evidence>
<organism evidence="2 4">
    <name type="scientific">Rotaria socialis</name>
    <dbReference type="NCBI Taxonomy" id="392032"/>
    <lineage>
        <taxon>Eukaryota</taxon>
        <taxon>Metazoa</taxon>
        <taxon>Spiralia</taxon>
        <taxon>Gnathifera</taxon>
        <taxon>Rotifera</taxon>
        <taxon>Eurotatoria</taxon>
        <taxon>Bdelloidea</taxon>
        <taxon>Philodinida</taxon>
        <taxon>Philodinidae</taxon>
        <taxon>Rotaria</taxon>
    </lineage>
</organism>
<dbReference type="Proteomes" id="UP000663862">
    <property type="component" value="Unassembled WGS sequence"/>
</dbReference>
<evidence type="ECO:0000256" key="1">
    <source>
        <dbReference type="SAM" id="SignalP"/>
    </source>
</evidence>
<feature type="chain" id="PRO_5036414747" evidence="1">
    <location>
        <begin position="23"/>
        <end position="294"/>
    </location>
</feature>
<protein>
    <submittedName>
        <fullName evidence="2">Uncharacterized protein</fullName>
    </submittedName>
</protein>
<comment type="caution">
    <text evidence="2">The sequence shown here is derived from an EMBL/GenBank/DDBJ whole genome shotgun (WGS) entry which is preliminary data.</text>
</comment>
<reference evidence="2" key="1">
    <citation type="submission" date="2021-02" db="EMBL/GenBank/DDBJ databases">
        <authorList>
            <person name="Nowell W R."/>
        </authorList>
    </citation>
    <scope>NUCLEOTIDE SEQUENCE</scope>
</reference>
<dbReference type="EMBL" id="CAJNYU010002797">
    <property type="protein sequence ID" value="CAF3601763.1"/>
    <property type="molecule type" value="Genomic_DNA"/>
</dbReference>
<evidence type="ECO:0000313" key="4">
    <source>
        <dbReference type="Proteomes" id="UP000663869"/>
    </source>
</evidence>
<keyword evidence="1" id="KW-0732">Signal</keyword>
<dbReference type="EMBL" id="CAJOBQ010002588">
    <property type="protein sequence ID" value="CAF4568602.1"/>
    <property type="molecule type" value="Genomic_DNA"/>
</dbReference>
<dbReference type="Proteomes" id="UP000663869">
    <property type="component" value="Unassembled WGS sequence"/>
</dbReference>
<feature type="signal peptide" evidence="1">
    <location>
        <begin position="1"/>
        <end position="22"/>
    </location>
</feature>
<dbReference type="AlphaFoldDB" id="A0A818NC75"/>
<proteinExistence type="predicted"/>
<gene>
    <name evidence="2" type="ORF">FME351_LOCUS21990</name>
    <name evidence="3" type="ORF">TSG867_LOCUS25802</name>
</gene>